<dbReference type="EMBL" id="SADV01000001">
    <property type="protein sequence ID" value="TQR39900.1"/>
    <property type="molecule type" value="Genomic_DNA"/>
</dbReference>
<evidence type="ECO:0000313" key="2">
    <source>
        <dbReference type="Proteomes" id="UP000317944"/>
    </source>
</evidence>
<sequence>MSGESTRLFTELDTCGSCSRVINAFSKEYPNIDIEIIHNNSQKIKVNK</sequence>
<dbReference type="AlphaFoldDB" id="A0A544V1H0"/>
<gene>
    <name evidence="1" type="ORF">C7Y47_01950</name>
</gene>
<protein>
    <submittedName>
        <fullName evidence="1">Uncharacterized protein</fullName>
    </submittedName>
</protein>
<reference evidence="1 2" key="1">
    <citation type="submission" date="2018-03" db="EMBL/GenBank/DDBJ databases">
        <title>Aerobic endospore-forming bacteria genome sequencing and assembly.</title>
        <authorList>
            <person name="Cavalcante D.A."/>
            <person name="Driks A."/>
            <person name="Putonti C."/>
            <person name="De-Souza M.T."/>
        </authorList>
    </citation>
    <scope>NUCLEOTIDE SEQUENCE [LARGE SCALE GENOMIC DNA]</scope>
    <source>
        <strain evidence="1 2">SDF0037</strain>
    </source>
</reference>
<dbReference type="RefSeq" id="WP_142507297.1">
    <property type="nucleotide sequence ID" value="NZ_SADV01000001.1"/>
</dbReference>
<dbReference type="Proteomes" id="UP000317944">
    <property type="component" value="Unassembled WGS sequence"/>
</dbReference>
<dbReference type="InterPro" id="IPR032721">
    <property type="entry name" value="Toxin-deaminase"/>
</dbReference>
<evidence type="ECO:0000313" key="1">
    <source>
        <dbReference type="EMBL" id="TQR39900.1"/>
    </source>
</evidence>
<name>A0A544V1H0_LYSSH</name>
<dbReference type="OrthoDB" id="4038688at2"/>
<proteinExistence type="predicted"/>
<comment type="caution">
    <text evidence="1">The sequence shown here is derived from an EMBL/GenBank/DDBJ whole genome shotgun (WGS) entry which is preliminary data.</text>
</comment>
<dbReference type="Pfam" id="PF14424">
    <property type="entry name" value="Toxin-deaminase"/>
    <property type="match status" value="1"/>
</dbReference>
<organism evidence="1 2">
    <name type="scientific">Lysinibacillus sphaericus</name>
    <name type="common">Bacillus sphaericus</name>
    <dbReference type="NCBI Taxonomy" id="1421"/>
    <lineage>
        <taxon>Bacteria</taxon>
        <taxon>Bacillati</taxon>
        <taxon>Bacillota</taxon>
        <taxon>Bacilli</taxon>
        <taxon>Bacillales</taxon>
        <taxon>Bacillaceae</taxon>
        <taxon>Lysinibacillus</taxon>
    </lineage>
</organism>
<accession>A0A544V1H0</accession>